<dbReference type="PANTHER" id="PTHR23072">
    <property type="entry name" value="PHOSPHATIDYLINOSITOL GLYCAN-RELATED"/>
    <property type="match status" value="1"/>
</dbReference>
<feature type="transmembrane region" description="Helical" evidence="1">
    <location>
        <begin position="72"/>
        <end position="99"/>
    </location>
</feature>
<dbReference type="GO" id="GO:0005789">
    <property type="term" value="C:endoplasmic reticulum membrane"/>
    <property type="evidence" value="ECO:0007669"/>
    <property type="project" value="TreeGrafter"/>
</dbReference>
<feature type="transmembrane region" description="Helical" evidence="1">
    <location>
        <begin position="268"/>
        <end position="286"/>
    </location>
</feature>
<dbReference type="PANTHER" id="PTHR23072:SF0">
    <property type="entry name" value="GPI ETHANOLAMINE PHOSPHATE TRANSFERASE 2"/>
    <property type="match status" value="1"/>
</dbReference>
<accession>A0AAV9BL55</accession>
<reference evidence="4" key="1">
    <citation type="journal article" date="2023" name="Nat. Commun.">
        <title>Diploid and tetraploid genomes of Acorus and the evolution of monocots.</title>
        <authorList>
            <person name="Ma L."/>
            <person name="Liu K.W."/>
            <person name="Li Z."/>
            <person name="Hsiao Y.Y."/>
            <person name="Qi Y."/>
            <person name="Fu T."/>
            <person name="Tang G.D."/>
            <person name="Zhang D."/>
            <person name="Sun W.H."/>
            <person name="Liu D.K."/>
            <person name="Li Y."/>
            <person name="Chen G.Z."/>
            <person name="Liu X.D."/>
            <person name="Liao X.Y."/>
            <person name="Jiang Y.T."/>
            <person name="Yu X."/>
            <person name="Hao Y."/>
            <person name="Huang J."/>
            <person name="Zhao X.W."/>
            <person name="Ke S."/>
            <person name="Chen Y.Y."/>
            <person name="Wu W.L."/>
            <person name="Hsu J.L."/>
            <person name="Lin Y.F."/>
            <person name="Huang M.D."/>
            <person name="Li C.Y."/>
            <person name="Huang L."/>
            <person name="Wang Z.W."/>
            <person name="Zhao X."/>
            <person name="Zhong W.Y."/>
            <person name="Peng D.H."/>
            <person name="Ahmad S."/>
            <person name="Lan S."/>
            <person name="Zhang J.S."/>
            <person name="Tsai W.C."/>
            <person name="Van de Peer Y."/>
            <person name="Liu Z.J."/>
        </authorList>
    </citation>
    <scope>NUCLEOTIDE SEQUENCE</scope>
    <source>
        <strain evidence="4">SCP</strain>
    </source>
</reference>
<feature type="transmembrane region" description="Helical" evidence="1">
    <location>
        <begin position="151"/>
        <end position="169"/>
    </location>
</feature>
<dbReference type="Proteomes" id="UP001179952">
    <property type="component" value="Unassembled WGS sequence"/>
</dbReference>
<keyword evidence="1" id="KW-0472">Membrane</keyword>
<feature type="domain" description="GPI ethanolamine phosphate transferase 2 C-terminal" evidence="3">
    <location>
        <begin position="41"/>
        <end position="433"/>
    </location>
</feature>
<feature type="transmembrane region" description="Helical" evidence="1">
    <location>
        <begin position="244"/>
        <end position="262"/>
    </location>
</feature>
<proteinExistence type="predicted"/>
<dbReference type="GO" id="GO:0051267">
    <property type="term" value="F:CP2 mannose-ethanolamine phosphotransferase activity"/>
    <property type="evidence" value="ECO:0007669"/>
    <property type="project" value="TreeGrafter"/>
</dbReference>
<feature type="transmembrane region" description="Helical" evidence="1">
    <location>
        <begin position="119"/>
        <end position="139"/>
    </location>
</feature>
<dbReference type="AlphaFoldDB" id="A0AAV9BL55"/>
<keyword evidence="5" id="KW-1185">Reference proteome</keyword>
<feature type="transmembrane region" description="Helical" evidence="1">
    <location>
        <begin position="370"/>
        <end position="395"/>
    </location>
</feature>
<comment type="caution">
    <text evidence="4">The sequence shown here is derived from an EMBL/GenBank/DDBJ whole genome shotgun (WGS) entry which is preliminary data.</text>
</comment>
<feature type="transmembrane region" description="Helical" evidence="1">
    <location>
        <begin position="298"/>
        <end position="316"/>
    </location>
</feature>
<feature type="transmembrane region" description="Helical" evidence="1">
    <location>
        <begin position="41"/>
        <end position="60"/>
    </location>
</feature>
<evidence type="ECO:0000256" key="2">
    <source>
        <dbReference type="SAM" id="SignalP"/>
    </source>
</evidence>
<feature type="signal peptide" evidence="2">
    <location>
        <begin position="1"/>
        <end position="17"/>
    </location>
</feature>
<feature type="transmembrane region" description="Helical" evidence="1">
    <location>
        <begin position="189"/>
        <end position="209"/>
    </location>
</feature>
<dbReference type="EMBL" id="JAUJYN010000002">
    <property type="protein sequence ID" value="KAK1277081.1"/>
    <property type="molecule type" value="Genomic_DNA"/>
</dbReference>
<evidence type="ECO:0000256" key="1">
    <source>
        <dbReference type="SAM" id="Phobius"/>
    </source>
</evidence>
<feature type="transmembrane region" description="Helical" evidence="1">
    <location>
        <begin position="410"/>
        <end position="440"/>
    </location>
</feature>
<organism evidence="4 5">
    <name type="scientific">Acorus gramineus</name>
    <name type="common">Dwarf sweet flag</name>
    <dbReference type="NCBI Taxonomy" id="55184"/>
    <lineage>
        <taxon>Eukaryota</taxon>
        <taxon>Viridiplantae</taxon>
        <taxon>Streptophyta</taxon>
        <taxon>Embryophyta</taxon>
        <taxon>Tracheophyta</taxon>
        <taxon>Spermatophyta</taxon>
        <taxon>Magnoliopsida</taxon>
        <taxon>Liliopsida</taxon>
        <taxon>Acoraceae</taxon>
        <taxon>Acorus</taxon>
    </lineage>
</organism>
<dbReference type="InterPro" id="IPR039527">
    <property type="entry name" value="PIGG/GPI7"/>
</dbReference>
<gene>
    <name evidence="4" type="ORF">QJS04_geneDACA018772</name>
</gene>
<evidence type="ECO:0000313" key="5">
    <source>
        <dbReference type="Proteomes" id="UP001179952"/>
    </source>
</evidence>
<dbReference type="InterPro" id="IPR045687">
    <property type="entry name" value="PIGG/GPI7_C"/>
</dbReference>
<keyword evidence="1" id="KW-0812">Transmembrane</keyword>
<evidence type="ECO:0000313" key="4">
    <source>
        <dbReference type="EMBL" id="KAK1277081.1"/>
    </source>
</evidence>
<dbReference type="GO" id="GO:0006506">
    <property type="term" value="P:GPI anchor biosynthetic process"/>
    <property type="evidence" value="ECO:0007669"/>
    <property type="project" value="InterPro"/>
</dbReference>
<sequence>MLLVSCMMLLGLLYSLCKDIKLHLHLPDQNGSDYTWHLDQSFVLVGVIIHVFSLCSSSMVEEEQYTWHFLTSTLYFVFLRATSQAIVLVLICGRILRAWHQGGVNWSHLPDISKGLESAGTFGIKSLQTVSLILVLYFTSSAFRKVQSRTILARVVMVSLFVSGFLILVHIMEDTTMIFNCSATSIAQAVYATLGITVILTSVASPWIIPIHNQKNNQIIKHKPDFVSSKKKESSLLMGIRDSAYLIGVTHTVCWCLLQLLLQQPTNSVPILLLLVQIMASAIYFSDDKSHHAQWIEVAAMYFLGMAGHFGLGNSNSLATVDVAGAFIGISSHSTVLSGILMFFITCASPLLFLLGMIDNADLGLLLQMIIGFSSLVPLVLNSIVLSAFTIILLLMRNHLFVWSVFSPKYLYVCAASISVYIGVFSVVAAVVYTCLVIFYRTQKICPNTSSLK</sequence>
<feature type="transmembrane region" description="Helical" evidence="1">
    <location>
        <begin position="336"/>
        <end position="358"/>
    </location>
</feature>
<feature type="chain" id="PRO_5043945036" description="GPI ethanolamine phosphate transferase 2 C-terminal domain-containing protein" evidence="2">
    <location>
        <begin position="18"/>
        <end position="453"/>
    </location>
</feature>
<reference evidence="4" key="2">
    <citation type="submission" date="2023-06" db="EMBL/GenBank/DDBJ databases">
        <authorList>
            <person name="Ma L."/>
            <person name="Liu K.-W."/>
            <person name="Li Z."/>
            <person name="Hsiao Y.-Y."/>
            <person name="Qi Y."/>
            <person name="Fu T."/>
            <person name="Tang G."/>
            <person name="Zhang D."/>
            <person name="Sun W.-H."/>
            <person name="Liu D.-K."/>
            <person name="Li Y."/>
            <person name="Chen G.-Z."/>
            <person name="Liu X.-D."/>
            <person name="Liao X.-Y."/>
            <person name="Jiang Y.-T."/>
            <person name="Yu X."/>
            <person name="Hao Y."/>
            <person name="Huang J."/>
            <person name="Zhao X.-W."/>
            <person name="Ke S."/>
            <person name="Chen Y.-Y."/>
            <person name="Wu W.-L."/>
            <person name="Hsu J.-L."/>
            <person name="Lin Y.-F."/>
            <person name="Huang M.-D."/>
            <person name="Li C.-Y."/>
            <person name="Huang L."/>
            <person name="Wang Z.-W."/>
            <person name="Zhao X."/>
            <person name="Zhong W.-Y."/>
            <person name="Peng D.-H."/>
            <person name="Ahmad S."/>
            <person name="Lan S."/>
            <person name="Zhang J.-S."/>
            <person name="Tsai W.-C."/>
            <person name="Van De Peer Y."/>
            <person name="Liu Z.-J."/>
        </authorList>
    </citation>
    <scope>NUCLEOTIDE SEQUENCE</scope>
    <source>
        <strain evidence="4">SCP</strain>
        <tissue evidence="4">Leaves</tissue>
    </source>
</reference>
<evidence type="ECO:0000259" key="3">
    <source>
        <dbReference type="Pfam" id="PF19316"/>
    </source>
</evidence>
<keyword evidence="2" id="KW-0732">Signal</keyword>
<name>A0AAV9BL55_ACOGR</name>
<protein>
    <recommendedName>
        <fullName evidence="3">GPI ethanolamine phosphate transferase 2 C-terminal domain-containing protein</fullName>
    </recommendedName>
</protein>
<keyword evidence="1" id="KW-1133">Transmembrane helix</keyword>
<dbReference type="Pfam" id="PF19316">
    <property type="entry name" value="PIGO_PIGG"/>
    <property type="match status" value="1"/>
</dbReference>